<dbReference type="PaxDb" id="522772-Dacet_1110"/>
<protein>
    <submittedName>
        <fullName evidence="2">Uncharacterized protein</fullName>
    </submittedName>
</protein>
<dbReference type="KEGG" id="dap:Dacet_1110"/>
<keyword evidence="3" id="KW-1185">Reference proteome</keyword>
<evidence type="ECO:0000256" key="1">
    <source>
        <dbReference type="SAM" id="Phobius"/>
    </source>
</evidence>
<evidence type="ECO:0000313" key="3">
    <source>
        <dbReference type="Proteomes" id="UP000002012"/>
    </source>
</evidence>
<feature type="transmembrane region" description="Helical" evidence="1">
    <location>
        <begin position="33"/>
        <end position="50"/>
    </location>
</feature>
<gene>
    <name evidence="2" type="ordered locus">Dacet_1110</name>
</gene>
<dbReference type="Proteomes" id="UP000002012">
    <property type="component" value="Chromosome"/>
</dbReference>
<feature type="transmembrane region" description="Helical" evidence="1">
    <location>
        <begin position="113"/>
        <end position="132"/>
    </location>
</feature>
<organism evidence="2 3">
    <name type="scientific">Denitrovibrio acetiphilus (strain DSM 12809 / NBRC 114555 / N2460)</name>
    <dbReference type="NCBI Taxonomy" id="522772"/>
    <lineage>
        <taxon>Bacteria</taxon>
        <taxon>Pseudomonadati</taxon>
        <taxon>Deferribacterota</taxon>
        <taxon>Deferribacteres</taxon>
        <taxon>Deferribacterales</taxon>
        <taxon>Geovibrionaceae</taxon>
        <taxon>Denitrovibrio</taxon>
    </lineage>
</organism>
<dbReference type="RefSeq" id="WP_013010406.1">
    <property type="nucleotide sequence ID" value="NC_013943.1"/>
</dbReference>
<evidence type="ECO:0000313" key="2">
    <source>
        <dbReference type="EMBL" id="ADD67882.1"/>
    </source>
</evidence>
<dbReference type="AlphaFoldDB" id="D4H783"/>
<dbReference type="EMBL" id="CP001968">
    <property type="protein sequence ID" value="ADD67882.1"/>
    <property type="molecule type" value="Genomic_DNA"/>
</dbReference>
<keyword evidence="1" id="KW-0812">Transmembrane</keyword>
<feature type="transmembrane region" description="Helical" evidence="1">
    <location>
        <begin position="62"/>
        <end position="84"/>
    </location>
</feature>
<keyword evidence="1" id="KW-1133">Transmembrane helix</keyword>
<proteinExistence type="predicted"/>
<dbReference type="InParanoid" id="D4H783"/>
<sequence length="138" mass="15890">MSKDKFCKQNKDYELYKASLTAFFQNELEHDKSLLSISIAAIGFYIALFSTSNIKVDNISCIVILIAVSSYAFTILIILLIFYYNKKQILEIISNPTNAKDIEMLDFWDKFKYFPFIFGCLASVIYFLNIMISKIGEA</sequence>
<reference evidence="2 3" key="1">
    <citation type="journal article" date="2010" name="Stand. Genomic Sci.">
        <title>Complete genome sequence of Denitrovibrio acetiphilus type strain (N2460).</title>
        <authorList>
            <person name="Kiss H."/>
            <person name="Lang E."/>
            <person name="Lapidus A."/>
            <person name="Copeland A."/>
            <person name="Nolan M."/>
            <person name="Glavina Del Rio T."/>
            <person name="Chen F."/>
            <person name="Lucas S."/>
            <person name="Tice H."/>
            <person name="Cheng J.F."/>
            <person name="Han C."/>
            <person name="Goodwin L."/>
            <person name="Pitluck S."/>
            <person name="Liolios K."/>
            <person name="Pati A."/>
            <person name="Ivanova N."/>
            <person name="Mavromatis K."/>
            <person name="Chen A."/>
            <person name="Palaniappan K."/>
            <person name="Land M."/>
            <person name="Hauser L."/>
            <person name="Chang Y.J."/>
            <person name="Jeffries C.D."/>
            <person name="Detter J.C."/>
            <person name="Brettin T."/>
            <person name="Spring S."/>
            <person name="Rohde M."/>
            <person name="Goker M."/>
            <person name="Woyke T."/>
            <person name="Bristow J."/>
            <person name="Eisen J.A."/>
            <person name="Markowitz V."/>
            <person name="Hugenholtz P."/>
            <person name="Kyrpides N.C."/>
            <person name="Klenk H.P."/>
        </authorList>
    </citation>
    <scope>NUCLEOTIDE SEQUENCE [LARGE SCALE GENOMIC DNA]</scope>
    <source>
        <strain evidence="3">DSM 12809 / NBRC 114555 / N2460</strain>
    </source>
</reference>
<dbReference type="HOGENOM" id="CLU_1851885_0_0_0"/>
<keyword evidence="1" id="KW-0472">Membrane</keyword>
<name>D4H783_DENA2</name>
<dbReference type="STRING" id="522772.Dacet_1110"/>
<accession>D4H783</accession>